<evidence type="ECO:0000256" key="1">
    <source>
        <dbReference type="SAM" id="Phobius"/>
    </source>
</evidence>
<keyword evidence="3" id="KW-1185">Reference proteome</keyword>
<keyword evidence="1" id="KW-0472">Membrane</keyword>
<reference evidence="2 3" key="1">
    <citation type="submission" date="2023-07" db="EMBL/GenBank/DDBJ databases">
        <title>Sorghum-associated microbial communities from plants grown in Nebraska, USA.</title>
        <authorList>
            <person name="Schachtman D."/>
        </authorList>
    </citation>
    <scope>NUCLEOTIDE SEQUENCE [LARGE SCALE GENOMIC DNA]</scope>
    <source>
        <strain evidence="2 3">CC482</strain>
    </source>
</reference>
<feature type="transmembrane region" description="Helical" evidence="1">
    <location>
        <begin position="36"/>
        <end position="54"/>
    </location>
</feature>
<keyword evidence="1" id="KW-1133">Transmembrane helix</keyword>
<keyword evidence="1" id="KW-0812">Transmembrane</keyword>
<sequence length="74" mass="8572">MLFFMNGTWIFFMCNAMLLVITILEGNSTLRHVVNWIYLTEFCILVAVVLFSYLRGGIEKAKERRLVRAALKGE</sequence>
<evidence type="ECO:0000313" key="3">
    <source>
        <dbReference type="Proteomes" id="UP001229346"/>
    </source>
</evidence>
<organism evidence="2 3">
    <name type="scientific">Paenibacillus harenae</name>
    <dbReference type="NCBI Taxonomy" id="306543"/>
    <lineage>
        <taxon>Bacteria</taxon>
        <taxon>Bacillati</taxon>
        <taxon>Bacillota</taxon>
        <taxon>Bacilli</taxon>
        <taxon>Bacillales</taxon>
        <taxon>Paenibacillaceae</taxon>
        <taxon>Paenibacillus</taxon>
    </lineage>
</organism>
<protein>
    <submittedName>
        <fullName evidence="2">Uncharacterized protein</fullName>
    </submittedName>
</protein>
<accession>A0ABT9U4Y1</accession>
<comment type="caution">
    <text evidence="2">The sequence shown here is derived from an EMBL/GenBank/DDBJ whole genome shotgun (WGS) entry which is preliminary data.</text>
</comment>
<evidence type="ECO:0000313" key="2">
    <source>
        <dbReference type="EMBL" id="MDQ0114116.1"/>
    </source>
</evidence>
<gene>
    <name evidence="2" type="ORF">J2T15_003571</name>
</gene>
<proteinExistence type="predicted"/>
<name>A0ABT9U4Y1_PAEHA</name>
<feature type="transmembrane region" description="Helical" evidence="1">
    <location>
        <begin position="7"/>
        <end position="24"/>
    </location>
</feature>
<dbReference type="Proteomes" id="UP001229346">
    <property type="component" value="Unassembled WGS sequence"/>
</dbReference>
<dbReference type="EMBL" id="JAUSSU010000007">
    <property type="protein sequence ID" value="MDQ0114116.1"/>
    <property type="molecule type" value="Genomic_DNA"/>
</dbReference>